<reference evidence="12" key="3">
    <citation type="submission" date="2016-03" db="EMBL/GenBank/DDBJ databases">
        <authorList>
            <person name="Loux V."/>
        </authorList>
    </citation>
    <scope>NUCLEOTIDE SEQUENCE</scope>
    <source>
        <strain evidence="12">C1</strain>
    </source>
</reference>
<dbReference type="PRINTS" id="PR00781">
    <property type="entry name" value="LIPOSIGPTASE"/>
</dbReference>
<evidence type="ECO:0000256" key="7">
    <source>
        <dbReference type="ARBA" id="ARBA00022989"/>
    </source>
</evidence>
<evidence type="ECO:0000313" key="14">
    <source>
        <dbReference type="Proteomes" id="UP000078419"/>
    </source>
</evidence>
<dbReference type="PANTHER" id="PTHR33695">
    <property type="entry name" value="LIPOPROTEIN SIGNAL PEPTIDASE"/>
    <property type="match status" value="1"/>
</dbReference>
<evidence type="ECO:0000256" key="5">
    <source>
        <dbReference type="ARBA" id="ARBA00022750"/>
    </source>
</evidence>
<keyword evidence="2 9" id="KW-1003">Cell membrane</keyword>
<dbReference type="Proteomes" id="UP000078419">
    <property type="component" value="Unassembled WGS sequence"/>
</dbReference>
<dbReference type="PANTHER" id="PTHR33695:SF1">
    <property type="entry name" value="LIPOPROTEIN SIGNAL PEPTIDASE"/>
    <property type="match status" value="1"/>
</dbReference>
<evidence type="ECO:0000256" key="1">
    <source>
        <dbReference type="ARBA" id="ARBA00006139"/>
    </source>
</evidence>
<evidence type="ECO:0000313" key="11">
    <source>
        <dbReference type="EMBL" id="CEG20592.1"/>
    </source>
</evidence>
<dbReference type="Pfam" id="PF01252">
    <property type="entry name" value="Peptidase_A8"/>
    <property type="match status" value="1"/>
</dbReference>
<dbReference type="NCBIfam" id="TIGR00077">
    <property type="entry name" value="lspA"/>
    <property type="match status" value="1"/>
</dbReference>
<keyword evidence="7 9" id="KW-1133">Transmembrane helix</keyword>
<dbReference type="RefSeq" id="WP_044143472.1">
    <property type="nucleotide sequence ID" value="NZ_CCXQ01000038.1"/>
</dbReference>
<keyword evidence="6 9" id="KW-0378">Hydrolase</keyword>
<dbReference type="GO" id="GO:0006508">
    <property type="term" value="P:proteolysis"/>
    <property type="evidence" value="ECO:0007669"/>
    <property type="project" value="UniProtKB-KW"/>
</dbReference>
<dbReference type="EMBL" id="FLLR01000095">
    <property type="protein sequence ID" value="SBO14881.1"/>
    <property type="molecule type" value="Genomic_DNA"/>
</dbReference>
<comment type="subcellular location">
    <subcellularLocation>
        <location evidence="9">Cell membrane</location>
        <topology evidence="9">Multi-pass membrane protein</topology>
    </subcellularLocation>
</comment>
<organism evidence="11 13">
    <name type="scientific">Anaplasma phagocytophilum</name>
    <name type="common">Ehrlichia phagocytophila</name>
    <dbReference type="NCBI Taxonomy" id="948"/>
    <lineage>
        <taxon>Bacteria</taxon>
        <taxon>Pseudomonadati</taxon>
        <taxon>Pseudomonadota</taxon>
        <taxon>Alphaproteobacteria</taxon>
        <taxon>Rickettsiales</taxon>
        <taxon>Anaplasmataceae</taxon>
        <taxon>Anaplasma</taxon>
        <taxon>phagocytophilum group</taxon>
    </lineage>
</organism>
<evidence type="ECO:0000256" key="9">
    <source>
        <dbReference type="HAMAP-Rule" id="MF_00161"/>
    </source>
</evidence>
<keyword evidence="4 9" id="KW-0812">Transmembrane</keyword>
<accession>A0A098EFM2</accession>
<evidence type="ECO:0000313" key="13">
    <source>
        <dbReference type="Proteomes" id="UP000055047"/>
    </source>
</evidence>
<gene>
    <name evidence="9 11" type="primary">lspA</name>
    <name evidence="12" type="ORF">ANAPC1_01257</name>
    <name evidence="11" type="ORF">ANAPHAGO_00093</name>
</gene>
<evidence type="ECO:0000256" key="10">
    <source>
        <dbReference type="RuleBase" id="RU004181"/>
    </source>
</evidence>
<evidence type="ECO:0000256" key="6">
    <source>
        <dbReference type="ARBA" id="ARBA00022801"/>
    </source>
</evidence>
<dbReference type="EC" id="3.4.23.36" evidence="9"/>
<evidence type="ECO:0000256" key="2">
    <source>
        <dbReference type="ARBA" id="ARBA00022475"/>
    </source>
</evidence>
<name>A0A098EFM2_ANAPH</name>
<reference evidence="11 13" key="1">
    <citation type="submission" date="2014-09" db="EMBL/GenBank/DDBJ databases">
        <authorList>
            <person name="Loux Valentin"/>
            <person name="Dugat Thibaut"/>
        </authorList>
    </citation>
    <scope>NUCLEOTIDE SEQUENCE [LARGE SCALE GENOMIC DNA]</scope>
    <source>
        <strain evidence="11 13">BOV-10_179</strain>
    </source>
</reference>
<feature type="active site" evidence="9">
    <location>
        <position position="133"/>
    </location>
</feature>
<comment type="catalytic activity">
    <reaction evidence="9">
        <text>Release of signal peptides from bacterial membrane prolipoproteins. Hydrolyzes -Xaa-Yaa-Zaa-|-(S,diacylglyceryl)Cys-, in which Xaa is hydrophobic (preferably Leu), and Yaa (Ala or Ser) and Zaa (Gly or Ala) have small, neutral side chains.</text>
        <dbReference type="EC" id="3.4.23.36"/>
    </reaction>
</comment>
<dbReference type="InterPro" id="IPR001872">
    <property type="entry name" value="Peptidase_A8"/>
</dbReference>
<dbReference type="EMBL" id="CCXQ01000038">
    <property type="protein sequence ID" value="CEG20592.1"/>
    <property type="molecule type" value="Genomic_DNA"/>
</dbReference>
<comment type="function">
    <text evidence="9">This protein specifically catalyzes the removal of signal peptides from prolipoproteins.</text>
</comment>
<feature type="active site" evidence="9">
    <location>
        <position position="115"/>
    </location>
</feature>
<feature type="transmembrane region" description="Helical" evidence="9">
    <location>
        <begin position="124"/>
        <end position="146"/>
    </location>
</feature>
<comment type="caution">
    <text evidence="9">Lacks conserved residue(s) required for the propagation of feature annotation.</text>
</comment>
<feature type="transmembrane region" description="Helical" evidence="9">
    <location>
        <begin position="87"/>
        <end position="104"/>
    </location>
</feature>
<dbReference type="HAMAP" id="MF_00161">
    <property type="entry name" value="LspA"/>
    <property type="match status" value="1"/>
</dbReference>
<dbReference type="GO" id="GO:0005886">
    <property type="term" value="C:plasma membrane"/>
    <property type="evidence" value="ECO:0007669"/>
    <property type="project" value="UniProtKB-SubCell"/>
</dbReference>
<proteinExistence type="inferred from homology"/>
<sequence>MRKSIIGIIVLHVVMALDQVSKLYMSKLYAAHGDITVFEYCNLIQLWNKGISFGLFSTLENGNTVFMVLSAVIIAILSYTKIKTKSMSRSCCLSVIVGGALGNFMDRLRFGAVYDFIDLHIGDWHWPAFNLADLTITCGVIVFLAMELRKRRQLNA</sequence>
<evidence type="ECO:0000256" key="8">
    <source>
        <dbReference type="ARBA" id="ARBA00023136"/>
    </source>
</evidence>
<dbReference type="Proteomes" id="UP000055047">
    <property type="component" value="Unassembled WGS sequence"/>
</dbReference>
<keyword evidence="5 9" id="KW-0064">Aspartyl protease</keyword>
<dbReference type="GO" id="GO:0004190">
    <property type="term" value="F:aspartic-type endopeptidase activity"/>
    <property type="evidence" value="ECO:0007669"/>
    <property type="project" value="UniProtKB-UniRule"/>
</dbReference>
<protein>
    <recommendedName>
        <fullName evidence="9">Lipoprotein signal peptidase</fullName>
        <ecNumber evidence="9">3.4.23.36</ecNumber>
    </recommendedName>
    <alternativeName>
        <fullName evidence="9">Prolipoprotein signal peptidase</fullName>
    </alternativeName>
    <alternativeName>
        <fullName evidence="9">Signal peptidase II</fullName>
        <shortName evidence="9">SPase II</shortName>
    </alternativeName>
</protein>
<evidence type="ECO:0000256" key="3">
    <source>
        <dbReference type="ARBA" id="ARBA00022670"/>
    </source>
</evidence>
<comment type="similarity">
    <text evidence="1 9 10">Belongs to the peptidase A8 family.</text>
</comment>
<dbReference type="UniPathway" id="UPA00665"/>
<keyword evidence="11" id="KW-0449">Lipoprotein</keyword>
<reference evidence="14" key="2">
    <citation type="submission" date="2016-03" db="EMBL/GenBank/DDBJ databases">
        <authorList>
            <person name="Loux Valentin"/>
        </authorList>
    </citation>
    <scope>NUCLEOTIDE SEQUENCE [LARGE SCALE GENOMIC DNA]</scope>
    <source>
        <strain evidence="14">C1</strain>
    </source>
</reference>
<dbReference type="NCBIfam" id="NF011357">
    <property type="entry name" value="PRK14775.1"/>
    <property type="match status" value="1"/>
</dbReference>
<keyword evidence="3 9" id="KW-0645">Protease</keyword>
<evidence type="ECO:0000313" key="12">
    <source>
        <dbReference type="EMBL" id="SBO14881.1"/>
    </source>
</evidence>
<dbReference type="AlphaFoldDB" id="A0A098EFM2"/>
<feature type="transmembrane region" description="Helical" evidence="9">
    <location>
        <begin position="62"/>
        <end position="80"/>
    </location>
</feature>
<comment type="pathway">
    <text evidence="9">Protein modification; lipoprotein biosynthesis (signal peptide cleavage).</text>
</comment>
<evidence type="ECO:0000256" key="4">
    <source>
        <dbReference type="ARBA" id="ARBA00022692"/>
    </source>
</evidence>
<keyword evidence="8 9" id="KW-0472">Membrane</keyword>